<feature type="transmembrane region" description="Helical" evidence="9">
    <location>
        <begin position="156"/>
        <end position="174"/>
    </location>
</feature>
<keyword evidence="3" id="KW-1003">Cell membrane</keyword>
<evidence type="ECO:0000256" key="7">
    <source>
        <dbReference type="ARBA" id="ARBA00022989"/>
    </source>
</evidence>
<evidence type="ECO:0000256" key="3">
    <source>
        <dbReference type="ARBA" id="ARBA00022475"/>
    </source>
</evidence>
<dbReference type="InterPro" id="IPR011527">
    <property type="entry name" value="ABC1_TM_dom"/>
</dbReference>
<dbReference type="PANTHER" id="PTHR43394:SF1">
    <property type="entry name" value="ATP-BINDING CASSETTE SUB-FAMILY B MEMBER 10, MITOCHONDRIAL"/>
    <property type="match status" value="1"/>
</dbReference>
<gene>
    <name evidence="12" type="primary">yfiB</name>
    <name evidence="12" type="ORF">SLU01_26400</name>
</gene>
<dbReference type="SUPFAM" id="SSF52540">
    <property type="entry name" value="P-loop containing nucleoside triphosphate hydrolases"/>
    <property type="match status" value="1"/>
</dbReference>
<dbReference type="InterPro" id="IPR036640">
    <property type="entry name" value="ABC1_TM_sf"/>
</dbReference>
<name>A0A511ZA71_9BACL</name>
<keyword evidence="2" id="KW-0813">Transport</keyword>
<dbReference type="Gene3D" id="1.20.1560.10">
    <property type="entry name" value="ABC transporter type 1, transmembrane domain"/>
    <property type="match status" value="1"/>
</dbReference>
<dbReference type="OrthoDB" id="9770415at2"/>
<dbReference type="PROSITE" id="PS50893">
    <property type="entry name" value="ABC_TRANSPORTER_2"/>
    <property type="match status" value="1"/>
</dbReference>
<dbReference type="InterPro" id="IPR003593">
    <property type="entry name" value="AAA+_ATPase"/>
</dbReference>
<dbReference type="CDD" id="cd18548">
    <property type="entry name" value="ABC_6TM_Tm287_like"/>
    <property type="match status" value="1"/>
</dbReference>
<dbReference type="AlphaFoldDB" id="A0A511ZA71"/>
<dbReference type="GO" id="GO:0015421">
    <property type="term" value="F:ABC-type oligopeptide transporter activity"/>
    <property type="evidence" value="ECO:0007669"/>
    <property type="project" value="TreeGrafter"/>
</dbReference>
<evidence type="ECO:0000256" key="4">
    <source>
        <dbReference type="ARBA" id="ARBA00022692"/>
    </source>
</evidence>
<evidence type="ECO:0000256" key="5">
    <source>
        <dbReference type="ARBA" id="ARBA00022741"/>
    </source>
</evidence>
<dbReference type="InterPro" id="IPR003439">
    <property type="entry name" value="ABC_transporter-like_ATP-bd"/>
</dbReference>
<evidence type="ECO:0000313" key="13">
    <source>
        <dbReference type="Proteomes" id="UP000321901"/>
    </source>
</evidence>
<dbReference type="RefSeq" id="WP_147059080.1">
    <property type="nucleotide sequence ID" value="NZ_BJYL01000035.1"/>
</dbReference>
<dbReference type="GO" id="GO:0005524">
    <property type="term" value="F:ATP binding"/>
    <property type="evidence" value="ECO:0007669"/>
    <property type="project" value="UniProtKB-KW"/>
</dbReference>
<feature type="domain" description="ABC transporter" evidence="10">
    <location>
        <begin position="333"/>
        <end position="566"/>
    </location>
</feature>
<feature type="transmembrane region" description="Helical" evidence="9">
    <location>
        <begin position="15"/>
        <end position="37"/>
    </location>
</feature>
<dbReference type="Pfam" id="PF00005">
    <property type="entry name" value="ABC_tran"/>
    <property type="match status" value="1"/>
</dbReference>
<feature type="transmembrane region" description="Helical" evidence="9">
    <location>
        <begin position="133"/>
        <end position="150"/>
    </location>
</feature>
<dbReference type="Pfam" id="PF00664">
    <property type="entry name" value="ABC_membrane"/>
    <property type="match status" value="1"/>
</dbReference>
<dbReference type="GO" id="GO:0005886">
    <property type="term" value="C:plasma membrane"/>
    <property type="evidence" value="ECO:0007669"/>
    <property type="project" value="UniProtKB-SubCell"/>
</dbReference>
<keyword evidence="7 9" id="KW-1133">Transmembrane helix</keyword>
<dbReference type="InterPro" id="IPR017871">
    <property type="entry name" value="ABC_transporter-like_CS"/>
</dbReference>
<accession>A0A511ZA71</accession>
<dbReference type="InterPro" id="IPR027417">
    <property type="entry name" value="P-loop_NTPase"/>
</dbReference>
<proteinExistence type="predicted"/>
<feature type="domain" description="ABC transmembrane type-1" evidence="11">
    <location>
        <begin position="16"/>
        <end position="298"/>
    </location>
</feature>
<keyword evidence="5" id="KW-0547">Nucleotide-binding</keyword>
<evidence type="ECO:0000313" key="12">
    <source>
        <dbReference type="EMBL" id="GEN84328.1"/>
    </source>
</evidence>
<evidence type="ECO:0000259" key="11">
    <source>
        <dbReference type="PROSITE" id="PS50929"/>
    </source>
</evidence>
<evidence type="ECO:0000256" key="9">
    <source>
        <dbReference type="SAM" id="Phobius"/>
    </source>
</evidence>
<dbReference type="PROSITE" id="PS00211">
    <property type="entry name" value="ABC_TRANSPORTER_1"/>
    <property type="match status" value="1"/>
</dbReference>
<keyword evidence="8 9" id="KW-0472">Membrane</keyword>
<dbReference type="SUPFAM" id="SSF90123">
    <property type="entry name" value="ABC transporter transmembrane region"/>
    <property type="match status" value="1"/>
</dbReference>
<evidence type="ECO:0000256" key="1">
    <source>
        <dbReference type="ARBA" id="ARBA00004651"/>
    </source>
</evidence>
<dbReference type="Proteomes" id="UP000321901">
    <property type="component" value="Unassembled WGS sequence"/>
</dbReference>
<dbReference type="GO" id="GO:0016887">
    <property type="term" value="F:ATP hydrolysis activity"/>
    <property type="evidence" value="ECO:0007669"/>
    <property type="project" value="InterPro"/>
</dbReference>
<evidence type="ECO:0000256" key="2">
    <source>
        <dbReference type="ARBA" id="ARBA00022448"/>
    </source>
</evidence>
<protein>
    <submittedName>
        <fullName evidence="12">Putative ABC transporter ATP-binding protein YfiB</fullName>
    </submittedName>
</protein>
<comment type="caution">
    <text evidence="12">The sequence shown here is derived from an EMBL/GenBank/DDBJ whole genome shotgun (WGS) entry which is preliminary data.</text>
</comment>
<evidence type="ECO:0000259" key="10">
    <source>
        <dbReference type="PROSITE" id="PS50893"/>
    </source>
</evidence>
<sequence length="580" mass="64545">MKTVFSYAKPYKWPIFIALCLMLLELSVELIQPLLIAKIIDDGILAEDVSVIWTWGSVMMGLAFVAFFSGVINSYFAAHAAQGFAFDLRQALFRQVQAFSMATFLRFPTAGLITRLTSDVTMAQNILFMGMRILLRAPLLVVGSLVMAFIVNVKLALYLVIGAPFLFVFLFIMARKGVGYFATVQHRLDRVNRVIQENLQAVRLIKAYLRGMYEASRFSKVADMLRKDTVKAMRMMELILPILLFVMNVSLMAVLWFGSFEIRNGDAQVGELVAVVNYAMRMTGAFSMFAWIIVAFSRAKASSERMEEVLLASEDLENHNSESSSLQRLEGDLRFENVSFNYQGKAEPILDKVSFHVSPGEKLAIMGATGSGKSTLLNLIPRIFEATEGKIFVDGLEVKEWPLKDLRDTIGLVPQQSILFTGSILENLSWGDTDAAPDELEEAAKKAQIHESIDLFPQKYGTRVGQKGVNLSGGQKQRLSIARALVRKPSILILDDSTSALDVKTENALWDALEEEAATMLVVTQKVQTARGADCILLLDEGKVVGYGTHAELMEQSELYRKIADSQTEEEVIINGENHS</sequence>
<dbReference type="EMBL" id="BJYL01000035">
    <property type="protein sequence ID" value="GEN84328.1"/>
    <property type="molecule type" value="Genomic_DNA"/>
</dbReference>
<evidence type="ECO:0000256" key="8">
    <source>
        <dbReference type="ARBA" id="ARBA00023136"/>
    </source>
</evidence>
<organism evidence="12 13">
    <name type="scientific">Sporosarcina luteola</name>
    <dbReference type="NCBI Taxonomy" id="582850"/>
    <lineage>
        <taxon>Bacteria</taxon>
        <taxon>Bacillati</taxon>
        <taxon>Bacillota</taxon>
        <taxon>Bacilli</taxon>
        <taxon>Bacillales</taxon>
        <taxon>Caryophanaceae</taxon>
        <taxon>Sporosarcina</taxon>
    </lineage>
</organism>
<feature type="transmembrane region" description="Helical" evidence="9">
    <location>
        <begin position="49"/>
        <end position="72"/>
    </location>
</feature>
<reference evidence="12 13" key="1">
    <citation type="submission" date="2019-07" db="EMBL/GenBank/DDBJ databases">
        <title>Whole genome shotgun sequence of Sporosarcina luteola NBRC 105378.</title>
        <authorList>
            <person name="Hosoyama A."/>
            <person name="Uohara A."/>
            <person name="Ohji S."/>
            <person name="Ichikawa N."/>
        </authorList>
    </citation>
    <scope>NUCLEOTIDE SEQUENCE [LARGE SCALE GENOMIC DNA]</scope>
    <source>
        <strain evidence="12 13">NBRC 105378</strain>
    </source>
</reference>
<comment type="subcellular location">
    <subcellularLocation>
        <location evidence="1">Cell membrane</location>
        <topology evidence="1">Multi-pass membrane protein</topology>
    </subcellularLocation>
</comment>
<dbReference type="Gene3D" id="3.40.50.300">
    <property type="entry name" value="P-loop containing nucleotide triphosphate hydrolases"/>
    <property type="match status" value="1"/>
</dbReference>
<dbReference type="InterPro" id="IPR039421">
    <property type="entry name" value="Type_1_exporter"/>
</dbReference>
<feature type="transmembrane region" description="Helical" evidence="9">
    <location>
        <begin position="278"/>
        <end position="296"/>
    </location>
</feature>
<dbReference type="FunFam" id="3.40.50.300:FF:000221">
    <property type="entry name" value="Multidrug ABC transporter ATP-binding protein"/>
    <property type="match status" value="1"/>
</dbReference>
<dbReference type="SMART" id="SM00382">
    <property type="entry name" value="AAA"/>
    <property type="match status" value="1"/>
</dbReference>
<feature type="transmembrane region" description="Helical" evidence="9">
    <location>
        <begin position="238"/>
        <end position="258"/>
    </location>
</feature>
<keyword evidence="13" id="KW-1185">Reference proteome</keyword>
<dbReference type="PANTHER" id="PTHR43394">
    <property type="entry name" value="ATP-DEPENDENT PERMEASE MDL1, MITOCHONDRIAL"/>
    <property type="match status" value="1"/>
</dbReference>
<keyword evidence="4 9" id="KW-0812">Transmembrane</keyword>
<dbReference type="PROSITE" id="PS50929">
    <property type="entry name" value="ABC_TM1F"/>
    <property type="match status" value="1"/>
</dbReference>
<evidence type="ECO:0000256" key="6">
    <source>
        <dbReference type="ARBA" id="ARBA00022840"/>
    </source>
</evidence>
<keyword evidence="6 12" id="KW-0067">ATP-binding</keyword>